<dbReference type="SFLD" id="SFLDS00019">
    <property type="entry name" value="Glutathione_Transferase_(cytos"/>
    <property type="match status" value="1"/>
</dbReference>
<protein>
    <submittedName>
        <fullName evidence="4">Maleylacetoacetate isomerase</fullName>
        <ecNumber evidence="4">5.2.1.2</ecNumber>
    </submittedName>
</protein>
<evidence type="ECO:0000259" key="2">
    <source>
        <dbReference type="PROSITE" id="PS50404"/>
    </source>
</evidence>
<dbReference type="InterPro" id="IPR036282">
    <property type="entry name" value="Glutathione-S-Trfase_C_sf"/>
</dbReference>
<evidence type="ECO:0000259" key="3">
    <source>
        <dbReference type="PROSITE" id="PS50405"/>
    </source>
</evidence>
<dbReference type="GO" id="GO:0006749">
    <property type="term" value="P:glutathione metabolic process"/>
    <property type="evidence" value="ECO:0007669"/>
    <property type="project" value="TreeGrafter"/>
</dbReference>
<dbReference type="InterPro" id="IPR036249">
    <property type="entry name" value="Thioredoxin-like_sf"/>
</dbReference>
<dbReference type="NCBIfam" id="TIGR01262">
    <property type="entry name" value="maiA"/>
    <property type="match status" value="1"/>
</dbReference>
<dbReference type="Pfam" id="PF13409">
    <property type="entry name" value="GST_N_2"/>
    <property type="match status" value="1"/>
</dbReference>
<dbReference type="CDD" id="cd03042">
    <property type="entry name" value="GST_N_Zeta"/>
    <property type="match status" value="1"/>
</dbReference>
<comment type="similarity">
    <text evidence="1">Belongs to the GST superfamily. Zeta family.</text>
</comment>
<dbReference type="GO" id="GO:0004364">
    <property type="term" value="F:glutathione transferase activity"/>
    <property type="evidence" value="ECO:0007669"/>
    <property type="project" value="TreeGrafter"/>
</dbReference>
<evidence type="ECO:0000313" key="5">
    <source>
        <dbReference type="Proteomes" id="UP000476332"/>
    </source>
</evidence>
<proteinExistence type="inferred from homology"/>
<dbReference type="AlphaFoldDB" id="A0A6L9MGR8"/>
<dbReference type="EC" id="5.2.1.2" evidence="4"/>
<dbReference type="GO" id="GO:0016034">
    <property type="term" value="F:maleylacetoacetate isomerase activity"/>
    <property type="evidence" value="ECO:0007669"/>
    <property type="project" value="UniProtKB-EC"/>
</dbReference>
<dbReference type="EMBL" id="JAAAMJ010000005">
    <property type="protein sequence ID" value="NDV87015.1"/>
    <property type="molecule type" value="Genomic_DNA"/>
</dbReference>
<reference evidence="4 5" key="1">
    <citation type="submission" date="2020-01" db="EMBL/GenBank/DDBJ databases">
        <title>Genomes of bacteria type strains.</title>
        <authorList>
            <person name="Chen J."/>
            <person name="Zhu S."/>
            <person name="Chen J."/>
        </authorList>
    </citation>
    <scope>NUCLEOTIDE SEQUENCE [LARGE SCALE GENOMIC DNA]</scope>
    <source>
        <strain evidence="4 5">KCTC 52919</strain>
    </source>
</reference>
<evidence type="ECO:0000313" key="4">
    <source>
        <dbReference type="EMBL" id="NDV87015.1"/>
    </source>
</evidence>
<name>A0A6L9MGR8_9HYPH</name>
<dbReference type="RefSeq" id="WP_163043753.1">
    <property type="nucleotide sequence ID" value="NZ_JAAAMJ010000005.1"/>
</dbReference>
<gene>
    <name evidence="4" type="primary">maiA</name>
    <name evidence="4" type="ORF">GTW51_09905</name>
</gene>
<keyword evidence="4" id="KW-0413">Isomerase</keyword>
<dbReference type="Proteomes" id="UP000476332">
    <property type="component" value="Unassembled WGS sequence"/>
</dbReference>
<dbReference type="GO" id="GO:0005737">
    <property type="term" value="C:cytoplasm"/>
    <property type="evidence" value="ECO:0007669"/>
    <property type="project" value="InterPro"/>
</dbReference>
<feature type="domain" description="GST C-terminal" evidence="3">
    <location>
        <begin position="85"/>
        <end position="208"/>
    </location>
</feature>
<dbReference type="SUPFAM" id="SSF52833">
    <property type="entry name" value="Thioredoxin-like"/>
    <property type="match status" value="1"/>
</dbReference>
<dbReference type="SUPFAM" id="SSF47616">
    <property type="entry name" value="GST C-terminal domain-like"/>
    <property type="match status" value="1"/>
</dbReference>
<dbReference type="PROSITE" id="PS50404">
    <property type="entry name" value="GST_NTER"/>
    <property type="match status" value="1"/>
</dbReference>
<dbReference type="Gene3D" id="3.40.30.10">
    <property type="entry name" value="Glutaredoxin"/>
    <property type="match status" value="1"/>
</dbReference>
<dbReference type="InterPro" id="IPR040079">
    <property type="entry name" value="Glutathione_S-Trfase"/>
</dbReference>
<keyword evidence="5" id="KW-1185">Reference proteome</keyword>
<accession>A0A6L9MGR8</accession>
<feature type="domain" description="GST N-terminal" evidence="2">
    <location>
        <begin position="1"/>
        <end position="80"/>
    </location>
</feature>
<dbReference type="SFLD" id="SFLDG00358">
    <property type="entry name" value="Main_(cytGST)"/>
    <property type="match status" value="1"/>
</dbReference>
<evidence type="ECO:0000256" key="1">
    <source>
        <dbReference type="ARBA" id="ARBA00010007"/>
    </source>
</evidence>
<organism evidence="4 5">
    <name type="scientific">Aurantimonas aggregata</name>
    <dbReference type="NCBI Taxonomy" id="2047720"/>
    <lineage>
        <taxon>Bacteria</taxon>
        <taxon>Pseudomonadati</taxon>
        <taxon>Pseudomonadota</taxon>
        <taxon>Alphaproteobacteria</taxon>
        <taxon>Hyphomicrobiales</taxon>
        <taxon>Aurantimonadaceae</taxon>
        <taxon>Aurantimonas</taxon>
    </lineage>
</organism>
<dbReference type="InterPro" id="IPR034333">
    <property type="entry name" value="GST_Zeta_N"/>
</dbReference>
<dbReference type="PANTHER" id="PTHR42673:SF4">
    <property type="entry name" value="MALEYLACETOACETATE ISOMERASE"/>
    <property type="match status" value="1"/>
</dbReference>
<dbReference type="InterPro" id="IPR010987">
    <property type="entry name" value="Glutathione-S-Trfase_C-like"/>
</dbReference>
<dbReference type="Gene3D" id="1.20.1050.10">
    <property type="match status" value="1"/>
</dbReference>
<sequence>MKLYHYWRSSASYRVRIALNLKGLAAELVPVDILAGEHRGAAFTALNPQGFLPVLVDGDLALSQSFAILHWLEAKAPAPSIHPTDPACRARAMQIATIIAMDIHPLCNPSVLSRVEAMGGKDARVDWNRFVMARGLAAVEACIDPRGPYCVGKAPSIADLCLIPQFYNARRWGVEVGAYPKCVAVEAACLATEAFDRARPENHQPITA</sequence>
<dbReference type="InterPro" id="IPR005955">
    <property type="entry name" value="GST_Zeta"/>
</dbReference>
<dbReference type="PROSITE" id="PS50405">
    <property type="entry name" value="GST_CTER"/>
    <property type="match status" value="1"/>
</dbReference>
<dbReference type="PANTHER" id="PTHR42673">
    <property type="entry name" value="MALEYLACETOACETATE ISOMERASE"/>
    <property type="match status" value="1"/>
</dbReference>
<comment type="caution">
    <text evidence="4">The sequence shown here is derived from an EMBL/GenBank/DDBJ whole genome shotgun (WGS) entry which is preliminary data.</text>
</comment>
<dbReference type="InterPro" id="IPR004045">
    <property type="entry name" value="Glutathione_S-Trfase_N"/>
</dbReference>
<dbReference type="GO" id="GO:0006559">
    <property type="term" value="P:L-phenylalanine catabolic process"/>
    <property type="evidence" value="ECO:0007669"/>
    <property type="project" value="TreeGrafter"/>
</dbReference>